<dbReference type="Pfam" id="PF00488">
    <property type="entry name" value="MutS_V"/>
    <property type="match status" value="1"/>
</dbReference>
<organism evidence="5 6">
    <name type="scientific">Pseudobacteroides cellulosolvens ATCC 35603 = DSM 2933</name>
    <dbReference type="NCBI Taxonomy" id="398512"/>
    <lineage>
        <taxon>Bacteria</taxon>
        <taxon>Bacillati</taxon>
        <taxon>Bacillota</taxon>
        <taxon>Clostridia</taxon>
        <taxon>Eubacteriales</taxon>
        <taxon>Oscillospiraceae</taxon>
        <taxon>Pseudobacteroides</taxon>
    </lineage>
</organism>
<name>A0A0L6JU16_9FIRM</name>
<dbReference type="EMBL" id="LGTC01000001">
    <property type="protein sequence ID" value="KNY29170.1"/>
    <property type="molecule type" value="Genomic_DNA"/>
</dbReference>
<dbReference type="OrthoDB" id="9808166at2"/>
<reference evidence="6" key="1">
    <citation type="submission" date="2015-07" db="EMBL/GenBank/DDBJ databases">
        <title>Near-Complete Genome Sequence of the Cellulolytic Bacterium Bacteroides (Pseudobacteroides) cellulosolvens ATCC 35603.</title>
        <authorList>
            <person name="Dassa B."/>
            <person name="Utturkar S.M."/>
            <person name="Klingeman D.M."/>
            <person name="Hurt R.A."/>
            <person name="Keller M."/>
            <person name="Xu J."/>
            <person name="Reddy Y.H.K."/>
            <person name="Borovok I."/>
            <person name="Grinberg I.R."/>
            <person name="Lamed R."/>
            <person name="Zhivin O."/>
            <person name="Bayer E.A."/>
            <person name="Brown S.D."/>
        </authorList>
    </citation>
    <scope>NUCLEOTIDE SEQUENCE [LARGE SCALE GENOMIC DNA]</scope>
    <source>
        <strain evidence="6">DSM 2933</strain>
    </source>
</reference>
<dbReference type="RefSeq" id="WP_036944855.1">
    <property type="nucleotide sequence ID" value="NZ_JQKC01000037.1"/>
</dbReference>
<evidence type="ECO:0000313" key="6">
    <source>
        <dbReference type="Proteomes" id="UP000036923"/>
    </source>
</evidence>
<evidence type="ECO:0000256" key="2">
    <source>
        <dbReference type="ARBA" id="ARBA00022840"/>
    </source>
</evidence>
<evidence type="ECO:0000313" key="5">
    <source>
        <dbReference type="EMBL" id="KNY29170.1"/>
    </source>
</evidence>
<dbReference type="GO" id="GO:0005829">
    <property type="term" value="C:cytosol"/>
    <property type="evidence" value="ECO:0007669"/>
    <property type="project" value="TreeGrafter"/>
</dbReference>
<protein>
    <submittedName>
        <fullName evidence="5">DNA mismatch repair protein MutS domain protein</fullName>
    </submittedName>
</protein>
<dbReference type="AlphaFoldDB" id="A0A0L6JU16"/>
<evidence type="ECO:0000259" key="4">
    <source>
        <dbReference type="SMART" id="SM00534"/>
    </source>
</evidence>
<feature type="domain" description="DNA mismatch repair proteins mutS family" evidence="4">
    <location>
        <begin position="368"/>
        <end position="565"/>
    </location>
</feature>
<dbReference type="InterPro" id="IPR000432">
    <property type="entry name" value="DNA_mismatch_repair_MutS_C"/>
</dbReference>
<evidence type="ECO:0000256" key="3">
    <source>
        <dbReference type="ARBA" id="ARBA00023125"/>
    </source>
</evidence>
<keyword evidence="1" id="KW-0547">Nucleotide-binding</keyword>
<dbReference type="STRING" id="398512.Bccel_4444"/>
<keyword evidence="3" id="KW-0238">DNA-binding</keyword>
<dbReference type="PATRIC" id="fig|398512.5.peg.4654"/>
<dbReference type="InterPro" id="IPR036187">
    <property type="entry name" value="DNA_mismatch_repair_MutS_sf"/>
</dbReference>
<dbReference type="InterPro" id="IPR045076">
    <property type="entry name" value="MutS"/>
</dbReference>
<dbReference type="InterPro" id="IPR027417">
    <property type="entry name" value="P-loop_NTPase"/>
</dbReference>
<dbReference type="GO" id="GO:0005524">
    <property type="term" value="F:ATP binding"/>
    <property type="evidence" value="ECO:0007669"/>
    <property type="project" value="UniProtKB-KW"/>
</dbReference>
<dbReference type="Gene3D" id="3.40.50.300">
    <property type="entry name" value="P-loop containing nucleotide triphosphate hydrolases"/>
    <property type="match status" value="1"/>
</dbReference>
<dbReference type="SMART" id="SM00534">
    <property type="entry name" value="MUTSac"/>
    <property type="match status" value="1"/>
</dbReference>
<keyword evidence="2" id="KW-0067">ATP-binding</keyword>
<dbReference type="SUPFAM" id="SSF48334">
    <property type="entry name" value="DNA repair protein MutS, domain III"/>
    <property type="match status" value="1"/>
</dbReference>
<sequence length="577" mass="64813">MEVSNLSEFMSLLWPDLGKLKEVKQVVSEDDCMVSNLELSEIAKALSPDSIHLVSIRDILTNFSEDIDVINYRLDIVEDLLQNPIIVSCFKKILPLLDEMAIVSSRKISHEVLLQETASRVGELETYVTCILELKKAFDDAGTNLKSDGLKKLYKAVKGVTEDNIFRSMEKELPELLKGLRKISSVTLGINFNAKLNPIEFTIVSINEEPYKENTLLNRLFNKKSSEQYTGISPIVTIEAVETLKYNQVIKEPNPFHVAIFRELDKITQSAAKPIAQAIAKYIKINARLLLDIRTDMVFLLGMEKLISNMKKSGLRMCKPKVLQKEKRQCSIKGMYNINLALNMHYKDPQVDLTTKIISNDVNFDENGRIFILTGPNQGGKTTYTQAIGLTQILLQLGSYVPCDKAAMSPVDRIYTHFPVEERPDSRLGRLGEESKRLNDIFQKATGYSLILLNESLQSTSPYEGFYISKEVTMALKLLGARSVFATHFHELAEDLENLNSNLPGDSKIVSLISGVIENSDDSDLEAAKRTYRIVPGLPQGKSYAKDIASRHGLSFEKLACTLKDRDIIEEVPPTLL</sequence>
<keyword evidence="6" id="KW-1185">Reference proteome</keyword>
<dbReference type="GO" id="GO:0006298">
    <property type="term" value="P:mismatch repair"/>
    <property type="evidence" value="ECO:0007669"/>
    <property type="project" value="InterPro"/>
</dbReference>
<dbReference type="GO" id="GO:0140664">
    <property type="term" value="F:ATP-dependent DNA damage sensor activity"/>
    <property type="evidence" value="ECO:0007669"/>
    <property type="project" value="InterPro"/>
</dbReference>
<dbReference type="PANTHER" id="PTHR11361">
    <property type="entry name" value="DNA MISMATCH REPAIR PROTEIN MUTS FAMILY MEMBER"/>
    <property type="match status" value="1"/>
</dbReference>
<dbReference type="Proteomes" id="UP000036923">
    <property type="component" value="Unassembled WGS sequence"/>
</dbReference>
<dbReference type="eggNOG" id="COG0249">
    <property type="taxonomic scope" value="Bacteria"/>
</dbReference>
<gene>
    <name evidence="5" type="ORF">Bccel_4444</name>
</gene>
<proteinExistence type="predicted"/>
<dbReference type="GO" id="GO:0030983">
    <property type="term" value="F:mismatched DNA binding"/>
    <property type="evidence" value="ECO:0007669"/>
    <property type="project" value="InterPro"/>
</dbReference>
<dbReference type="PANTHER" id="PTHR11361:SF34">
    <property type="entry name" value="DNA MISMATCH REPAIR PROTEIN MSH1, MITOCHONDRIAL"/>
    <property type="match status" value="1"/>
</dbReference>
<evidence type="ECO:0000256" key="1">
    <source>
        <dbReference type="ARBA" id="ARBA00022741"/>
    </source>
</evidence>
<comment type="caution">
    <text evidence="5">The sequence shown here is derived from an EMBL/GenBank/DDBJ whole genome shotgun (WGS) entry which is preliminary data.</text>
</comment>
<accession>A0A0L6JU16</accession>
<dbReference type="SUPFAM" id="SSF52540">
    <property type="entry name" value="P-loop containing nucleoside triphosphate hydrolases"/>
    <property type="match status" value="1"/>
</dbReference>